<dbReference type="FunCoup" id="A0A061GGP8">
    <property type="interactions" value="126"/>
</dbReference>
<gene>
    <name evidence="4" type="ORF">TCM_027624</name>
</gene>
<dbReference type="EMBL" id="CM001884">
    <property type="protein sequence ID" value="EOY26199.1"/>
    <property type="molecule type" value="Genomic_DNA"/>
</dbReference>
<dbReference type="Pfam" id="PF04937">
    <property type="entry name" value="DUF659"/>
    <property type="match status" value="1"/>
</dbReference>
<dbReference type="AlphaFoldDB" id="A0A061GGP8"/>
<reference evidence="4 5" key="1">
    <citation type="journal article" date="2013" name="Genome Biol.">
        <title>The genome sequence of the most widely cultivated cacao type and its use to identify candidate genes regulating pod color.</title>
        <authorList>
            <person name="Motamayor J.C."/>
            <person name="Mockaitis K."/>
            <person name="Schmutz J."/>
            <person name="Haiminen N."/>
            <person name="Iii D.L."/>
            <person name="Cornejo O."/>
            <person name="Findley S.D."/>
            <person name="Zheng P."/>
            <person name="Utro F."/>
            <person name="Royaert S."/>
            <person name="Saski C."/>
            <person name="Jenkins J."/>
            <person name="Podicheti R."/>
            <person name="Zhao M."/>
            <person name="Scheffler B.E."/>
            <person name="Stack J.C."/>
            <person name="Feltus F.A."/>
            <person name="Mustiga G.M."/>
            <person name="Amores F."/>
            <person name="Phillips W."/>
            <person name="Marelli J.P."/>
            <person name="May G.D."/>
            <person name="Shapiro H."/>
            <person name="Ma J."/>
            <person name="Bustamante C.D."/>
            <person name="Schnell R.J."/>
            <person name="Main D."/>
            <person name="Gilbert D."/>
            <person name="Parida L."/>
            <person name="Kuhn D.N."/>
        </authorList>
    </citation>
    <scope>NUCLEOTIDE SEQUENCE [LARGE SCALE GENOMIC DNA]</scope>
    <source>
        <strain evidence="5">cv. Matina 1-6</strain>
    </source>
</reference>
<dbReference type="OMA" id="MGFIYET"/>
<dbReference type="InParanoid" id="A0A061GGP8"/>
<dbReference type="Gramene" id="EOY26199">
    <property type="protein sequence ID" value="EOY26199"/>
    <property type="gene ID" value="TCM_027624"/>
</dbReference>
<keyword evidence="5" id="KW-1185">Reference proteome</keyword>
<evidence type="ECO:0000313" key="4">
    <source>
        <dbReference type="EMBL" id="EOY26199.1"/>
    </source>
</evidence>
<dbReference type="SUPFAM" id="SSF53098">
    <property type="entry name" value="Ribonuclease H-like"/>
    <property type="match status" value="1"/>
</dbReference>
<evidence type="ECO:0000259" key="2">
    <source>
        <dbReference type="Pfam" id="PF04937"/>
    </source>
</evidence>
<dbReference type="InterPro" id="IPR012337">
    <property type="entry name" value="RNaseH-like_sf"/>
</dbReference>
<evidence type="ECO:0000256" key="1">
    <source>
        <dbReference type="SAM" id="MobiDB-lite"/>
    </source>
</evidence>
<organism evidence="4 5">
    <name type="scientific">Theobroma cacao</name>
    <name type="common">Cacao</name>
    <name type="synonym">Cocoa</name>
    <dbReference type="NCBI Taxonomy" id="3641"/>
    <lineage>
        <taxon>Eukaryota</taxon>
        <taxon>Viridiplantae</taxon>
        <taxon>Streptophyta</taxon>
        <taxon>Embryophyta</taxon>
        <taxon>Tracheophyta</taxon>
        <taxon>Spermatophyta</taxon>
        <taxon>Magnoliopsida</taxon>
        <taxon>eudicotyledons</taxon>
        <taxon>Gunneridae</taxon>
        <taxon>Pentapetalae</taxon>
        <taxon>rosids</taxon>
        <taxon>malvids</taxon>
        <taxon>Malvales</taxon>
        <taxon>Malvaceae</taxon>
        <taxon>Byttnerioideae</taxon>
        <taxon>Theobroma</taxon>
    </lineage>
</organism>
<feature type="region of interest" description="Disordered" evidence="1">
    <location>
        <begin position="690"/>
        <end position="709"/>
    </location>
</feature>
<dbReference type="InterPro" id="IPR008906">
    <property type="entry name" value="HATC_C_dom"/>
</dbReference>
<dbReference type="PANTHER" id="PTHR32166:SF63">
    <property type="entry name" value="HAT TRANSPOSON SUPERFAMILY PROTEIN"/>
    <property type="match status" value="1"/>
</dbReference>
<dbReference type="Pfam" id="PF05699">
    <property type="entry name" value="Dimer_Tnp_hAT"/>
    <property type="match status" value="1"/>
</dbReference>
<sequence length="709" mass="79914">MASSEASINVHDHGKAVDGKKQRVQCNYCGKEMSGFFRLKYHLGGVRGDVIPCEMVSEDVKELFKNMLPERGGRLSQEVRDLSRQDLPWKRNGCPNSNVAKKMRRQSCKSSGSRSGEDEIIDSMSEDDVKEPAILPSARIVSQSAVTGDPEEEPSCKQNKRCIGRFFYETGIDLTLVNSPSFQRMINDTHCPGQTNYKIPSCQELKGWILKDEVKEMQEYVEKIRQSWASSGCSILLDGWIDEKGRNLVSFIVDCPQGPIYLHSSDVSASVDDVDALQLLFDRVIDDVGVENVVQIIAFSTEGWVGAVGKQFMGRSKTVFWTVNASHCIELMLDKIAMMGEIRGTLENARTISKFIHGHLTVLNLLRDYTDGHDLIKPTKVRSAMPFVTLENIIAEKKNLKAMFASSEWNTSAWASRAEGKRVADLVGDPSFWKGAGRVVKTALPLIRVLCLINGDDKPQMGYIYETMDQMKETIKKECNSKESQYMPFWELIDKIWDGHLHSPLHAAGHFLNPSLFYSTDFQSDSEVAFGLLCCMVRMIQSQPIQDKIVQQLEAYRNSEGAFGEGSTVQQRTRFSSTMWWSTYGGRCPELQRFATRILSQTCVGASKYRLNRSLVEKLLTKGRNPVEQQLLSDLIFVHYNLQLQQQQRSQFGVNYDIAGDEIDAMDEWIVDDTPEIGSRDGDSAWKELDGAVNGGRPSSQVKEEYRQV</sequence>
<proteinExistence type="predicted"/>
<evidence type="ECO:0000313" key="5">
    <source>
        <dbReference type="Proteomes" id="UP000026915"/>
    </source>
</evidence>
<evidence type="ECO:0000259" key="3">
    <source>
        <dbReference type="Pfam" id="PF05699"/>
    </source>
</evidence>
<name>A0A061GGP8_THECC</name>
<dbReference type="Proteomes" id="UP000026915">
    <property type="component" value="Chromosome 6"/>
</dbReference>
<feature type="domain" description="DUF659" evidence="2">
    <location>
        <begin position="200"/>
        <end position="352"/>
    </location>
</feature>
<dbReference type="InterPro" id="IPR007021">
    <property type="entry name" value="DUF659"/>
</dbReference>
<dbReference type="HOGENOM" id="CLU_016471_3_1_1"/>
<dbReference type="PANTHER" id="PTHR32166">
    <property type="entry name" value="OSJNBA0013A04.12 PROTEIN"/>
    <property type="match status" value="1"/>
</dbReference>
<dbReference type="eggNOG" id="ENOG502RE1W">
    <property type="taxonomic scope" value="Eukaryota"/>
</dbReference>
<feature type="compositionally biased region" description="Acidic residues" evidence="1">
    <location>
        <begin position="118"/>
        <end position="128"/>
    </location>
</feature>
<feature type="region of interest" description="Disordered" evidence="1">
    <location>
        <begin position="93"/>
        <end position="128"/>
    </location>
</feature>
<accession>A0A061GGP8</accession>
<protein>
    <submittedName>
        <fullName evidence="4">HAT transposon superfamily protein, putative</fullName>
    </submittedName>
</protein>
<dbReference type="STRING" id="3641.A0A061GGP8"/>
<dbReference type="GO" id="GO:0046983">
    <property type="term" value="F:protein dimerization activity"/>
    <property type="evidence" value="ECO:0007669"/>
    <property type="project" value="InterPro"/>
</dbReference>
<feature type="domain" description="HAT C-terminal dimerisation" evidence="3">
    <location>
        <begin position="568"/>
        <end position="642"/>
    </location>
</feature>